<organism evidence="7 8">
    <name type="scientific">Clonostachys byssicola</name>
    <dbReference type="NCBI Taxonomy" id="160290"/>
    <lineage>
        <taxon>Eukaryota</taxon>
        <taxon>Fungi</taxon>
        <taxon>Dikarya</taxon>
        <taxon>Ascomycota</taxon>
        <taxon>Pezizomycotina</taxon>
        <taxon>Sordariomycetes</taxon>
        <taxon>Hypocreomycetidae</taxon>
        <taxon>Hypocreales</taxon>
        <taxon>Bionectriaceae</taxon>
        <taxon>Clonostachys</taxon>
    </lineage>
</organism>
<protein>
    <recommendedName>
        <fullName evidence="9">Choline transport protein</fullName>
    </recommendedName>
</protein>
<dbReference type="Pfam" id="PF13520">
    <property type="entry name" value="AA_permease_2"/>
    <property type="match status" value="1"/>
</dbReference>
<feature type="transmembrane region" description="Helical" evidence="6">
    <location>
        <begin position="378"/>
        <end position="397"/>
    </location>
</feature>
<dbReference type="InterPro" id="IPR002293">
    <property type="entry name" value="AA/rel_permease1"/>
</dbReference>
<name>A0A9N9UEF8_9HYPO</name>
<keyword evidence="8" id="KW-1185">Reference proteome</keyword>
<evidence type="ECO:0000256" key="1">
    <source>
        <dbReference type="ARBA" id="ARBA00004141"/>
    </source>
</evidence>
<keyword evidence="5 6" id="KW-0472">Membrane</keyword>
<evidence type="ECO:0000256" key="2">
    <source>
        <dbReference type="ARBA" id="ARBA00022448"/>
    </source>
</evidence>
<feature type="transmembrane region" description="Helical" evidence="6">
    <location>
        <begin position="72"/>
        <end position="90"/>
    </location>
</feature>
<evidence type="ECO:0000256" key="5">
    <source>
        <dbReference type="ARBA" id="ARBA00023136"/>
    </source>
</evidence>
<feature type="transmembrane region" description="Helical" evidence="6">
    <location>
        <begin position="324"/>
        <end position="346"/>
    </location>
</feature>
<feature type="transmembrane region" description="Helical" evidence="6">
    <location>
        <begin position="40"/>
        <end position="60"/>
    </location>
</feature>
<evidence type="ECO:0000313" key="7">
    <source>
        <dbReference type="EMBL" id="CAG9989179.1"/>
    </source>
</evidence>
<reference evidence="7" key="1">
    <citation type="submission" date="2021-10" db="EMBL/GenBank/DDBJ databases">
        <authorList>
            <person name="Piombo E."/>
        </authorList>
    </citation>
    <scope>NUCLEOTIDE SEQUENCE</scope>
</reference>
<keyword evidence="4 6" id="KW-1133">Transmembrane helix</keyword>
<dbReference type="PANTHER" id="PTHR45649:SF14">
    <property type="entry name" value="GABA PERMEASE"/>
    <property type="match status" value="1"/>
</dbReference>
<accession>A0A9N9UEF8</accession>
<feature type="transmembrane region" description="Helical" evidence="6">
    <location>
        <begin position="162"/>
        <end position="181"/>
    </location>
</feature>
<feature type="transmembrane region" description="Helical" evidence="6">
    <location>
        <begin position="273"/>
        <end position="295"/>
    </location>
</feature>
<feature type="transmembrane region" description="Helical" evidence="6">
    <location>
        <begin position="403"/>
        <end position="424"/>
    </location>
</feature>
<evidence type="ECO:0000256" key="4">
    <source>
        <dbReference type="ARBA" id="ARBA00022989"/>
    </source>
</evidence>
<dbReference type="EMBL" id="CABFNO020001465">
    <property type="protein sequence ID" value="CAG9989179.1"/>
    <property type="molecule type" value="Genomic_DNA"/>
</dbReference>
<dbReference type="GO" id="GO:0022857">
    <property type="term" value="F:transmembrane transporter activity"/>
    <property type="evidence" value="ECO:0007669"/>
    <property type="project" value="InterPro"/>
</dbReference>
<keyword evidence="2" id="KW-0813">Transport</keyword>
<evidence type="ECO:0000256" key="6">
    <source>
        <dbReference type="SAM" id="Phobius"/>
    </source>
</evidence>
<feature type="transmembrane region" description="Helical" evidence="6">
    <location>
        <begin position="444"/>
        <end position="466"/>
    </location>
</feature>
<evidence type="ECO:0000256" key="3">
    <source>
        <dbReference type="ARBA" id="ARBA00022692"/>
    </source>
</evidence>
<evidence type="ECO:0000313" key="8">
    <source>
        <dbReference type="Proteomes" id="UP000754883"/>
    </source>
</evidence>
<dbReference type="AlphaFoldDB" id="A0A9N9UEF8"/>
<feature type="transmembrane region" description="Helical" evidence="6">
    <location>
        <begin position="119"/>
        <end position="142"/>
    </location>
</feature>
<dbReference type="Proteomes" id="UP000754883">
    <property type="component" value="Unassembled WGS sequence"/>
</dbReference>
<comment type="subcellular location">
    <subcellularLocation>
        <location evidence="1">Membrane</location>
        <topology evidence="1">Multi-pass membrane protein</topology>
    </subcellularLocation>
</comment>
<keyword evidence="3 6" id="KW-0812">Transmembrane</keyword>
<dbReference type="OrthoDB" id="10054429at2759"/>
<feature type="transmembrane region" description="Helical" evidence="6">
    <location>
        <begin position="193"/>
        <end position="211"/>
    </location>
</feature>
<dbReference type="GO" id="GO:0016020">
    <property type="term" value="C:membrane"/>
    <property type="evidence" value="ECO:0007669"/>
    <property type="project" value="UniProtKB-SubCell"/>
</dbReference>
<sequence length="509" mass="54880">MFSFLAVASKKPTAVSIEDLAIVPTNAQSIVETYKNFNTLSILSLAVSLMATWEGLLSTFGQGLNAAGPVSLVYGFIVAFIGSTATAASLSEPASRYPTAGGQYHFMAMLSSDKHRPWLSWYAGWLTILGWLALTASAPFAGGTLIQGLVTLNYPDYVPERWHGTLLYLAILAIAFALNLWGSKLLPLIENVIMALHILFFFAILIAVAVLPRQRNSASFVFTNFQNNTGWESDGIAWCIGLLTSAYITVGYDSATHMCEEMKNPTMGVPRAMIGSLLINCTMGFAVLIAVLFGIGDINEALASPTGFPIITVFTEMTRGNTSASSAMVCTIIISASLATVGLIASTSRSLWAFARDDAPPFSSWLAKLDKKRHTPSNAVICCSVFLALLGLLNIASTTAFTAILSLTVVSLSLSYVLPIIAMLYRRIANVEKISFGPWRMSPVLGTVLNIVAISYNIFLCIFLLLPPIQPVTAQNMNYASAVLGGVLVFITVDWLIRGRKVYSGPQYL</sequence>
<proteinExistence type="predicted"/>
<feature type="transmembrane region" description="Helical" evidence="6">
    <location>
        <begin position="478"/>
        <end position="497"/>
    </location>
</feature>
<dbReference type="Gene3D" id="1.20.1740.10">
    <property type="entry name" value="Amino acid/polyamine transporter I"/>
    <property type="match status" value="1"/>
</dbReference>
<gene>
    <name evidence="7" type="ORF">CBYS24578_00014721</name>
</gene>
<feature type="transmembrane region" description="Helical" evidence="6">
    <location>
        <begin position="235"/>
        <end position="252"/>
    </location>
</feature>
<evidence type="ECO:0008006" key="9">
    <source>
        <dbReference type="Google" id="ProtNLM"/>
    </source>
</evidence>
<dbReference type="PIRSF" id="PIRSF006060">
    <property type="entry name" value="AA_transporter"/>
    <property type="match status" value="1"/>
</dbReference>
<comment type="caution">
    <text evidence="7">The sequence shown here is derived from an EMBL/GenBank/DDBJ whole genome shotgun (WGS) entry which is preliminary data.</text>
</comment>
<dbReference type="PANTHER" id="PTHR45649">
    <property type="entry name" value="AMINO-ACID PERMEASE BAT1"/>
    <property type="match status" value="1"/>
</dbReference>